<dbReference type="AlphaFoldDB" id="A0A4D6L6U9"/>
<dbReference type="PROSITE" id="PS50011">
    <property type="entry name" value="PROTEIN_KINASE_DOM"/>
    <property type="match status" value="1"/>
</dbReference>
<evidence type="ECO:0000259" key="18">
    <source>
        <dbReference type="PROSITE" id="PS50011"/>
    </source>
</evidence>
<evidence type="ECO:0000256" key="2">
    <source>
        <dbReference type="ARBA" id="ARBA00007606"/>
    </source>
</evidence>
<organism evidence="19 20">
    <name type="scientific">Vigna unguiculata</name>
    <name type="common">Cowpea</name>
    <dbReference type="NCBI Taxonomy" id="3917"/>
    <lineage>
        <taxon>Eukaryota</taxon>
        <taxon>Viridiplantae</taxon>
        <taxon>Streptophyta</taxon>
        <taxon>Embryophyta</taxon>
        <taxon>Tracheophyta</taxon>
        <taxon>Spermatophyta</taxon>
        <taxon>Magnoliopsida</taxon>
        <taxon>eudicotyledons</taxon>
        <taxon>Gunneridae</taxon>
        <taxon>Pentapetalae</taxon>
        <taxon>rosids</taxon>
        <taxon>fabids</taxon>
        <taxon>Fabales</taxon>
        <taxon>Fabaceae</taxon>
        <taxon>Papilionoideae</taxon>
        <taxon>50 kb inversion clade</taxon>
        <taxon>NPAAA clade</taxon>
        <taxon>indigoferoid/millettioid clade</taxon>
        <taxon>Phaseoleae</taxon>
        <taxon>Vigna</taxon>
    </lineage>
</organism>
<dbReference type="PROSITE" id="PS00108">
    <property type="entry name" value="PROTEIN_KINASE_ST"/>
    <property type="match status" value="1"/>
</dbReference>
<dbReference type="InterPro" id="IPR000719">
    <property type="entry name" value="Prot_kinase_dom"/>
</dbReference>
<dbReference type="Pfam" id="PF00139">
    <property type="entry name" value="Lectin_legB"/>
    <property type="match status" value="1"/>
</dbReference>
<dbReference type="SUPFAM" id="SSF49899">
    <property type="entry name" value="Concanavalin A-like lectins/glucanases"/>
    <property type="match status" value="1"/>
</dbReference>
<evidence type="ECO:0000256" key="13">
    <source>
        <dbReference type="ARBA" id="ARBA00022989"/>
    </source>
</evidence>
<evidence type="ECO:0000256" key="5">
    <source>
        <dbReference type="ARBA" id="ARBA00012513"/>
    </source>
</evidence>
<evidence type="ECO:0000313" key="20">
    <source>
        <dbReference type="Proteomes" id="UP000501690"/>
    </source>
</evidence>
<comment type="similarity">
    <text evidence="4">In the C-terminal section; belongs to the protein kinase superfamily. Ser/Thr protein kinase family.</text>
</comment>
<dbReference type="PROSITE" id="PS00307">
    <property type="entry name" value="LECTIN_LEGUME_BETA"/>
    <property type="match status" value="1"/>
</dbReference>
<reference evidence="19 20" key="1">
    <citation type="submission" date="2019-04" db="EMBL/GenBank/DDBJ databases">
        <title>An improved genome assembly and genetic linkage map for asparagus bean, Vigna unguiculata ssp. sesquipedialis.</title>
        <authorList>
            <person name="Xia Q."/>
            <person name="Zhang R."/>
            <person name="Dong Y."/>
        </authorList>
    </citation>
    <scope>NUCLEOTIDE SEQUENCE [LARGE SCALE GENOMIC DNA]</scope>
    <source>
        <tissue evidence="19">Leaf</tissue>
    </source>
</reference>
<dbReference type="SUPFAM" id="SSF56112">
    <property type="entry name" value="Protein kinase-like (PK-like)"/>
    <property type="match status" value="1"/>
</dbReference>
<dbReference type="InterPro" id="IPR013320">
    <property type="entry name" value="ConA-like_dom_sf"/>
</dbReference>
<keyword evidence="10" id="KW-0430">Lectin</keyword>
<dbReference type="Pfam" id="PF00069">
    <property type="entry name" value="Pkinase"/>
    <property type="match status" value="1"/>
</dbReference>
<name>A0A4D6L6U9_VIGUN</name>
<comment type="similarity">
    <text evidence="2">Belongs to the leguminous lectin family.</text>
</comment>
<keyword evidence="12" id="KW-0067">ATP-binding</keyword>
<evidence type="ECO:0000256" key="15">
    <source>
        <dbReference type="ARBA" id="ARBA00023170"/>
    </source>
</evidence>
<evidence type="ECO:0000256" key="4">
    <source>
        <dbReference type="ARBA" id="ARBA00010217"/>
    </source>
</evidence>
<evidence type="ECO:0000256" key="9">
    <source>
        <dbReference type="ARBA" id="ARBA00022729"/>
    </source>
</evidence>
<dbReference type="GO" id="GO:0004674">
    <property type="term" value="F:protein serine/threonine kinase activity"/>
    <property type="evidence" value="ECO:0007669"/>
    <property type="project" value="UniProtKB-KW"/>
</dbReference>
<evidence type="ECO:0000256" key="3">
    <source>
        <dbReference type="ARBA" id="ARBA00008536"/>
    </source>
</evidence>
<dbReference type="CDD" id="cd06899">
    <property type="entry name" value="lectin_legume_LecRK_Arcelin_ConA"/>
    <property type="match status" value="1"/>
</dbReference>
<dbReference type="Gene3D" id="1.10.510.10">
    <property type="entry name" value="Transferase(Phosphotransferase) domain 1"/>
    <property type="match status" value="1"/>
</dbReference>
<evidence type="ECO:0000256" key="11">
    <source>
        <dbReference type="ARBA" id="ARBA00022741"/>
    </source>
</evidence>
<keyword evidence="8 17" id="KW-0812">Transmembrane</keyword>
<dbReference type="GO" id="GO:0002229">
    <property type="term" value="P:defense response to oomycetes"/>
    <property type="evidence" value="ECO:0007669"/>
    <property type="project" value="UniProtKB-ARBA"/>
</dbReference>
<dbReference type="InterPro" id="IPR001220">
    <property type="entry name" value="Legume_lectin_dom"/>
</dbReference>
<keyword evidence="7" id="KW-0723">Serine/threonine-protein kinase</keyword>
<dbReference type="InterPro" id="IPR019825">
    <property type="entry name" value="Lectin_legB_Mn/Ca_BS"/>
</dbReference>
<evidence type="ECO:0000256" key="12">
    <source>
        <dbReference type="ARBA" id="ARBA00022840"/>
    </source>
</evidence>
<comment type="similarity">
    <text evidence="3">In the N-terminal section; belongs to the leguminous lectin family.</text>
</comment>
<dbReference type="Gene3D" id="3.30.200.20">
    <property type="entry name" value="Phosphorylase Kinase, domain 1"/>
    <property type="match status" value="1"/>
</dbReference>
<keyword evidence="15 19" id="KW-0675">Receptor</keyword>
<keyword evidence="6" id="KW-1003">Cell membrane</keyword>
<dbReference type="EC" id="2.7.11.1" evidence="5"/>
<dbReference type="GO" id="GO:0005524">
    <property type="term" value="F:ATP binding"/>
    <property type="evidence" value="ECO:0007669"/>
    <property type="project" value="UniProtKB-KW"/>
</dbReference>
<proteinExistence type="inferred from homology"/>
<dbReference type="Gene3D" id="2.60.120.200">
    <property type="match status" value="1"/>
</dbReference>
<evidence type="ECO:0000256" key="7">
    <source>
        <dbReference type="ARBA" id="ARBA00022527"/>
    </source>
</evidence>
<evidence type="ECO:0000256" key="10">
    <source>
        <dbReference type="ARBA" id="ARBA00022734"/>
    </source>
</evidence>
<feature type="transmembrane region" description="Helical" evidence="17">
    <location>
        <begin position="292"/>
        <end position="315"/>
    </location>
</feature>
<dbReference type="InterPro" id="IPR050528">
    <property type="entry name" value="L-type_Lectin-RKs"/>
</dbReference>
<gene>
    <name evidence="19" type="ORF">DEO72_LG2g4553</name>
</gene>
<evidence type="ECO:0000256" key="17">
    <source>
        <dbReference type="SAM" id="Phobius"/>
    </source>
</evidence>
<keyword evidence="7" id="KW-0808">Transferase</keyword>
<dbReference type="GO" id="GO:0030246">
    <property type="term" value="F:carbohydrate binding"/>
    <property type="evidence" value="ECO:0007669"/>
    <property type="project" value="UniProtKB-KW"/>
</dbReference>
<evidence type="ECO:0000256" key="8">
    <source>
        <dbReference type="ARBA" id="ARBA00022692"/>
    </source>
</evidence>
<evidence type="ECO:0000256" key="14">
    <source>
        <dbReference type="ARBA" id="ARBA00023136"/>
    </source>
</evidence>
<keyword evidence="11" id="KW-0547">Nucleotide-binding</keyword>
<evidence type="ECO:0000256" key="16">
    <source>
        <dbReference type="ARBA" id="ARBA00023180"/>
    </source>
</evidence>
<dbReference type="GO" id="GO:0005886">
    <property type="term" value="C:plasma membrane"/>
    <property type="evidence" value="ECO:0007669"/>
    <property type="project" value="UniProtKB-SubCell"/>
</dbReference>
<evidence type="ECO:0000256" key="1">
    <source>
        <dbReference type="ARBA" id="ARBA00004251"/>
    </source>
</evidence>
<sequence length="643" mass="72486">MAGYDWRFGLDAITLGFCYARRTLIFLLIIPLEKALSQPFSFHYNFRNGADVEQLNLEGNVSVSNSGINLAVDPKHGGTGSVGRVTIPHLVKLWDKTSKEEESFVTHFSFMIIPKKSSRGDGFAFFIASPNLPNVKATDEIKRGGLGIGVVNGTVPLSNDYQYVAVEFDTFSNDWDPQGTHVGVNVNSMRSDVVEYWRTDTTSKGPYKCTIKYNSKDHYLNISFTGFKPNGNRVSQHLLFPIDLRNYLEERVVVGISAATGDGFDHHTLLGWSFSKKTSNNDKKDKLDRRMLLEGIGVGLGGAVSFFVLLLVVLWKRGKRQKEEVTSETSSDLKMDYEFKMSTGPKEIRYEVLVSATNNFKERHKLRHCVYKGYFKDIKSYGAIQRISAGSSHGVEEYAAEARIISQLRHRNLMKLVGWCHKKNDLFLIYDYMPNGSLYSHLFGGESILSWHVRYNIALGLASALYYLQEEWGKCVLHRDIKSSNILLDCNFNAKLGNFGLARLVDRKKGSKTTVMAGTTGYLDPEYVISGKARKESDMFSFGVVLLEVASGRKAIEQEEKEVSLVEWVWELYGLRNVLAAADPKLNGEFDVQQMECLVVVGLWCANSDSRKRPSIRQVIKVLNFEAPFPVLHHHLSPSNNNR</sequence>
<keyword evidence="9" id="KW-0732">Signal</keyword>
<keyword evidence="20" id="KW-1185">Reference proteome</keyword>
<keyword evidence="16" id="KW-0325">Glycoprotein</keyword>
<feature type="domain" description="Protein kinase" evidence="18">
    <location>
        <begin position="290"/>
        <end position="636"/>
    </location>
</feature>
<dbReference type="EMBL" id="CP039346">
    <property type="protein sequence ID" value="QCD84203.1"/>
    <property type="molecule type" value="Genomic_DNA"/>
</dbReference>
<protein>
    <recommendedName>
        <fullName evidence="5">non-specific serine/threonine protein kinase</fullName>
        <ecNumber evidence="5">2.7.11.1</ecNumber>
    </recommendedName>
</protein>
<dbReference type="Proteomes" id="UP000501690">
    <property type="component" value="Linkage Group LG2"/>
</dbReference>
<accession>A0A4D6L6U9</accession>
<keyword evidence="14 17" id="KW-0472">Membrane</keyword>
<dbReference type="InterPro" id="IPR011009">
    <property type="entry name" value="Kinase-like_dom_sf"/>
</dbReference>
<dbReference type="PANTHER" id="PTHR27007">
    <property type="match status" value="1"/>
</dbReference>
<evidence type="ECO:0000256" key="6">
    <source>
        <dbReference type="ARBA" id="ARBA00022475"/>
    </source>
</evidence>
<dbReference type="InterPro" id="IPR008271">
    <property type="entry name" value="Ser/Thr_kinase_AS"/>
</dbReference>
<keyword evidence="13 17" id="KW-1133">Transmembrane helix</keyword>
<dbReference type="FunFam" id="1.10.510.10:FF:000240">
    <property type="entry name" value="Lectin-domain containing receptor kinase A4.3"/>
    <property type="match status" value="1"/>
</dbReference>
<keyword evidence="19" id="KW-0418">Kinase</keyword>
<evidence type="ECO:0000313" key="19">
    <source>
        <dbReference type="EMBL" id="QCD84203.1"/>
    </source>
</evidence>
<dbReference type="SMART" id="SM00220">
    <property type="entry name" value="S_TKc"/>
    <property type="match status" value="1"/>
</dbReference>
<comment type="subcellular location">
    <subcellularLocation>
        <location evidence="1">Cell membrane</location>
        <topology evidence="1">Single-pass type I membrane protein</topology>
    </subcellularLocation>
</comment>